<gene>
    <name evidence="1" type="ORF">UW63_C0029G0015</name>
</gene>
<protein>
    <submittedName>
        <fullName evidence="1">Uncharacterized protein</fullName>
    </submittedName>
</protein>
<proteinExistence type="predicted"/>
<sequence length="90" mass="10439">MRNQEFPKKVAADIGVSRARLKEWCLEQGVVWVKDKRHHERHPKRDETTQGMLTGLFESAKAAAQFAGVHTVTVRDWYRVDTGKSYLQKK</sequence>
<organism evidence="1 2">
    <name type="scientific">Candidatus Uhrbacteria bacterium GW2011_GWF2_44_350</name>
    <dbReference type="NCBI Taxonomy" id="1619000"/>
    <lineage>
        <taxon>Bacteria</taxon>
        <taxon>Candidatus Uhriibacteriota</taxon>
    </lineage>
</organism>
<evidence type="ECO:0000313" key="2">
    <source>
        <dbReference type="Proteomes" id="UP000034154"/>
    </source>
</evidence>
<reference evidence="1 2" key="1">
    <citation type="journal article" date="2015" name="Nature">
        <title>rRNA introns, odd ribosomes, and small enigmatic genomes across a large radiation of phyla.</title>
        <authorList>
            <person name="Brown C.T."/>
            <person name="Hug L.A."/>
            <person name="Thomas B.C."/>
            <person name="Sharon I."/>
            <person name="Castelle C.J."/>
            <person name="Singh A."/>
            <person name="Wilkins M.J."/>
            <person name="Williams K.H."/>
            <person name="Banfield J.F."/>
        </authorList>
    </citation>
    <scope>NUCLEOTIDE SEQUENCE [LARGE SCALE GENOMIC DNA]</scope>
</reference>
<dbReference type="Proteomes" id="UP000034154">
    <property type="component" value="Unassembled WGS sequence"/>
</dbReference>
<name>A0A0G1JF96_9BACT</name>
<evidence type="ECO:0000313" key="1">
    <source>
        <dbReference type="EMBL" id="KKT70311.1"/>
    </source>
</evidence>
<comment type="caution">
    <text evidence="1">The sequence shown here is derived from an EMBL/GenBank/DDBJ whole genome shotgun (WGS) entry which is preliminary data.</text>
</comment>
<dbReference type="EMBL" id="LCJB01000029">
    <property type="protein sequence ID" value="KKT70311.1"/>
    <property type="molecule type" value="Genomic_DNA"/>
</dbReference>
<dbReference type="AlphaFoldDB" id="A0A0G1JF96"/>
<accession>A0A0G1JF96</accession>